<comment type="caution">
    <text evidence="3">The sequence shown here is derived from an EMBL/GenBank/DDBJ whole genome shotgun (WGS) entry which is preliminary data.</text>
</comment>
<organism evidence="3 4">
    <name type="scientific">Phyllosticta citricarpa</name>
    <dbReference type="NCBI Taxonomy" id="55181"/>
    <lineage>
        <taxon>Eukaryota</taxon>
        <taxon>Fungi</taxon>
        <taxon>Dikarya</taxon>
        <taxon>Ascomycota</taxon>
        <taxon>Pezizomycotina</taxon>
        <taxon>Dothideomycetes</taxon>
        <taxon>Dothideomycetes incertae sedis</taxon>
        <taxon>Botryosphaeriales</taxon>
        <taxon>Phyllostictaceae</taxon>
        <taxon>Phyllosticta</taxon>
    </lineage>
</organism>
<feature type="region of interest" description="Disordered" evidence="2">
    <location>
        <begin position="151"/>
        <end position="295"/>
    </location>
</feature>
<feature type="compositionally biased region" description="Polar residues" evidence="2">
    <location>
        <begin position="642"/>
        <end position="652"/>
    </location>
</feature>
<keyword evidence="1" id="KW-0175">Coiled coil</keyword>
<feature type="compositionally biased region" description="Basic residues" evidence="2">
    <location>
        <begin position="67"/>
        <end position="84"/>
    </location>
</feature>
<feature type="region of interest" description="Disordered" evidence="2">
    <location>
        <begin position="1"/>
        <end position="139"/>
    </location>
</feature>
<feature type="region of interest" description="Disordered" evidence="2">
    <location>
        <begin position="485"/>
        <end position="527"/>
    </location>
</feature>
<feature type="compositionally biased region" description="Low complexity" evidence="2">
    <location>
        <begin position="1161"/>
        <end position="1175"/>
    </location>
</feature>
<feature type="region of interest" description="Disordered" evidence="2">
    <location>
        <begin position="311"/>
        <end position="342"/>
    </location>
</feature>
<feature type="non-terminal residue" evidence="3">
    <location>
        <position position="1212"/>
    </location>
</feature>
<dbReference type="EMBL" id="JBBPDW010000062">
    <property type="protein sequence ID" value="KAK7530441.1"/>
    <property type="molecule type" value="Genomic_DNA"/>
</dbReference>
<protein>
    <submittedName>
        <fullName evidence="3">Uncharacterized protein</fullName>
    </submittedName>
</protein>
<feature type="region of interest" description="Disordered" evidence="2">
    <location>
        <begin position="578"/>
        <end position="780"/>
    </location>
</feature>
<feature type="compositionally biased region" description="Polar residues" evidence="2">
    <location>
        <begin position="485"/>
        <end position="514"/>
    </location>
</feature>
<feature type="compositionally biased region" description="Polar residues" evidence="2">
    <location>
        <begin position="731"/>
        <end position="741"/>
    </location>
</feature>
<feature type="compositionally biased region" description="Low complexity" evidence="2">
    <location>
        <begin position="1000"/>
        <end position="1025"/>
    </location>
</feature>
<feature type="compositionally biased region" description="Acidic residues" evidence="2">
    <location>
        <begin position="1176"/>
        <end position="1189"/>
    </location>
</feature>
<reference evidence="3 4" key="1">
    <citation type="submission" date="2024-04" db="EMBL/GenBank/DDBJ databases">
        <title>Phyllosticta paracitricarpa is synonymous to the EU quarantine fungus P. citricarpa based on phylogenomic analyses.</title>
        <authorList>
            <consortium name="Lawrence Berkeley National Laboratory"/>
            <person name="Van Ingen-Buijs V.A."/>
            <person name="Van Westerhoven A.C."/>
            <person name="Haridas S."/>
            <person name="Skiadas P."/>
            <person name="Martin F."/>
            <person name="Groenewald J.Z."/>
            <person name="Crous P.W."/>
            <person name="Seidl M.F."/>
        </authorList>
    </citation>
    <scope>NUCLEOTIDE SEQUENCE [LARGE SCALE GENOMIC DNA]</scope>
    <source>
        <strain evidence="3 4">CBS 122670</strain>
    </source>
</reference>
<feature type="compositionally biased region" description="Polar residues" evidence="2">
    <location>
        <begin position="247"/>
        <end position="257"/>
    </location>
</feature>
<feature type="compositionally biased region" description="Low complexity" evidence="2">
    <location>
        <begin position="942"/>
        <end position="952"/>
    </location>
</feature>
<feature type="compositionally biased region" description="Basic and acidic residues" evidence="2">
    <location>
        <begin position="1190"/>
        <end position="1212"/>
    </location>
</feature>
<evidence type="ECO:0000313" key="3">
    <source>
        <dbReference type="EMBL" id="KAK7530441.1"/>
    </source>
</evidence>
<gene>
    <name evidence="3" type="ORF">IWX46DRAFT_616272</name>
</gene>
<feature type="compositionally biased region" description="Polar residues" evidence="2">
    <location>
        <begin position="222"/>
        <end position="236"/>
    </location>
</feature>
<dbReference type="Proteomes" id="UP001365128">
    <property type="component" value="Unassembled WGS sequence"/>
</dbReference>
<feature type="compositionally biased region" description="Basic and acidic residues" evidence="2">
    <location>
        <begin position="753"/>
        <end position="762"/>
    </location>
</feature>
<feature type="coiled-coil region" evidence="1">
    <location>
        <begin position="1091"/>
        <end position="1125"/>
    </location>
</feature>
<feature type="compositionally biased region" description="Basic and acidic residues" evidence="2">
    <location>
        <begin position="653"/>
        <end position="671"/>
    </location>
</feature>
<feature type="region of interest" description="Disordered" evidence="2">
    <location>
        <begin position="863"/>
        <end position="1076"/>
    </location>
</feature>
<name>A0ABR1L5C6_9PEZI</name>
<feature type="compositionally biased region" description="Basic residues" evidence="2">
    <location>
        <begin position="672"/>
        <end position="684"/>
    </location>
</feature>
<feature type="compositionally biased region" description="Basic and acidic residues" evidence="2">
    <location>
        <begin position="578"/>
        <end position="608"/>
    </location>
</feature>
<feature type="compositionally biased region" description="Basic residues" evidence="2">
    <location>
        <begin position="896"/>
        <end position="908"/>
    </location>
</feature>
<evidence type="ECO:0000313" key="4">
    <source>
        <dbReference type="Proteomes" id="UP001365128"/>
    </source>
</evidence>
<keyword evidence="4" id="KW-1185">Reference proteome</keyword>
<feature type="compositionally biased region" description="Low complexity" evidence="2">
    <location>
        <begin position="317"/>
        <end position="335"/>
    </location>
</feature>
<evidence type="ECO:0000256" key="1">
    <source>
        <dbReference type="SAM" id="Coils"/>
    </source>
</evidence>
<feature type="compositionally biased region" description="Polar residues" evidence="2">
    <location>
        <begin position="769"/>
        <end position="780"/>
    </location>
</feature>
<feature type="compositionally biased region" description="Basic residues" evidence="2">
    <location>
        <begin position="1026"/>
        <end position="1035"/>
    </location>
</feature>
<feature type="compositionally biased region" description="Polar residues" evidence="2">
    <location>
        <begin position="953"/>
        <end position="974"/>
    </location>
</feature>
<feature type="compositionally biased region" description="Polar residues" evidence="2">
    <location>
        <begin position="709"/>
        <end position="719"/>
    </location>
</feature>
<evidence type="ECO:0000256" key="2">
    <source>
        <dbReference type="SAM" id="MobiDB-lite"/>
    </source>
</evidence>
<feature type="compositionally biased region" description="Low complexity" evidence="2">
    <location>
        <begin position="264"/>
        <end position="275"/>
    </location>
</feature>
<feature type="compositionally biased region" description="Gly residues" evidence="2">
    <location>
        <begin position="1048"/>
        <end position="1067"/>
    </location>
</feature>
<proteinExistence type="predicted"/>
<sequence length="1212" mass="128739">MVFGLARGGSANAPSDGPGPASNPVSSAPPFPVLGPHRRTPSYTFMNHTPRSHEVNPPAASPPPPALRRHQRPGGARAPKRRLDKHAEPRSQSETHSSPSEAAAPGTVDVDEDRSAAEPWWNLPDQPFWPDGHFNSSASLDLRCSPRVIILDEEEEEEQQQRQSTNTKSSLGDPAKSLTTAEFLQRAAAGAEPASGGGSVGRHDTPTSQTATSPRVKPVLRIQTTNISPATTTANRPITRGRRFSASHPQTAPTFIPSNDKGPSITTSISTSTSINAGKPKKMTTVGIPRGPYARIPGIGPEHRELASFLRDTGPASGSESGSGRRSKGSTSSKSALRFLPGYHRSSGRKGGFVDKVGSLEGWPGKGVGIPGMRTGKMRGGGAGGSGIKETFVPAEGVVQKVSTTGRKYLQIVTDHLPSDGNSSMQSRSSDFGLKRRSASLMDKPSNGLGTDTFDTWLSTLALQQHPDLSDSLVIPEPAQSRLRITNPSAPSVSDAQSTTNKSATLVDNDQVVKQTDKPNSRRTGSAATDIKAALFSNPPSGHPSPSVAPINDAESEAFETDVEIILPVPVGMDLLRSKSADGLRSDEKKTRKPGSRAEERSTEETSSERLAGQGMYRSKEQDRLSVSIKSDLDDEEKSRQDSFVSEGSSSPELDKGGVEATHHHSREDKTRARKLRDHQRRRHNIDEIVAQPLEEESSAGEHVDRTTDITTKITQANRDQLERARHLIRRSNTTPSSRTARLSVGDGNQGNDKAKDRDSTRLRPASICSISNDSHPSPSYRTGYTPLTGQMTLSPIVTVAEQMPLPRPKHSKKPARLVLKERRQSRPMAIAVRTSVGSTNGIPGGGASSLALVESGRVRKSLDDTALETRPERDPSGRTRRASSLKFVPGQRDHAHPHHHHHHHGHYQSRPNSRTSTHQHHHHHRQSNSFAVGGDNGGARNNNNNNNNNNNRASHFTLQTPSAMSVVSRSSYPRLSHDSRSSRGSGSLLQGSTAGGGTASSSSTTAAGSVSHQSSSHPSYLPHYYQHHHHHQQQHHLSSAGRAKKAAGGGNSTGSSGGGCGGGSGGKSKSTTTATSNAATATATAAAGGKSRKRSRAAALEARLEAVERQNRLLEAALQAVLAAGGALGGVGGGGGGGSSSVGMIGNGEDDDSECSCGWESSTSSSSSSSSSASDVEEVEVDVDEEEQQQWKERRSKEKAPKGKLVEEVDV</sequence>
<feature type="region of interest" description="Disordered" evidence="2">
    <location>
        <begin position="1141"/>
        <end position="1212"/>
    </location>
</feature>
<feature type="compositionally biased region" description="Basic and acidic residues" evidence="2">
    <location>
        <begin position="863"/>
        <end position="878"/>
    </location>
</feature>
<feature type="compositionally biased region" description="Low complexity" evidence="2">
    <location>
        <begin position="983"/>
        <end position="993"/>
    </location>
</feature>
<accession>A0ABR1L5C6</accession>
<feature type="compositionally biased region" description="Basic residues" evidence="2">
    <location>
        <begin position="918"/>
        <end position="927"/>
    </location>
</feature>